<dbReference type="KEGG" id="rfs:C1I64_15695"/>
<name>A0A3Q9V067_9MICO</name>
<organism evidence="2 3">
    <name type="scientific">Rathayibacter festucae DSM 15932</name>
    <dbReference type="NCBI Taxonomy" id="1328866"/>
    <lineage>
        <taxon>Bacteria</taxon>
        <taxon>Bacillati</taxon>
        <taxon>Actinomycetota</taxon>
        <taxon>Actinomycetes</taxon>
        <taxon>Micrococcales</taxon>
        <taxon>Microbacteriaceae</taxon>
        <taxon>Rathayibacter</taxon>
    </lineage>
</organism>
<reference evidence="2 3" key="1">
    <citation type="submission" date="2018-03" db="EMBL/GenBank/DDBJ databases">
        <title>Bacteriophage NCPPB3778 and a type I-E CRISPR drive the evolution of the US Biological Select Agent, Rathayibacter toxicus.</title>
        <authorList>
            <person name="Davis E.W.II."/>
            <person name="Tabima J.F."/>
            <person name="Weisberg A.J."/>
            <person name="Dantas Lopes L."/>
            <person name="Wiseman M.S."/>
            <person name="Wiseman M.S."/>
            <person name="Pupko T."/>
            <person name="Belcher M.S."/>
            <person name="Sechler A.J."/>
            <person name="Tancos M.A."/>
            <person name="Schroeder B.K."/>
            <person name="Murray T.D."/>
            <person name="Luster D.G."/>
            <person name="Schneider W.L."/>
            <person name="Rogers E."/>
            <person name="Andreote F.D."/>
            <person name="Grunwald N.J."/>
            <person name="Putnam M.L."/>
            <person name="Chang J.H."/>
        </authorList>
    </citation>
    <scope>NUCLEOTIDE SEQUENCE [LARGE SCALE GENOMIC DNA]</scope>
    <source>
        <strain evidence="2 3">DSM 15932</strain>
    </source>
</reference>
<accession>A0A3Q9V067</accession>
<evidence type="ECO:0000313" key="2">
    <source>
        <dbReference type="EMBL" id="AZZ53334.1"/>
    </source>
</evidence>
<sequence>MRVSSLVREAWRNVSTGTSRALLLCACVLLVAVPIQIADLAVTRQHVREAEAYQRAGASVQTLAAPGRIDGEACAALAGSATVRAAGAVRAATSDLVTAVLPRSPIPLFEVTAGVPEILRAAAVPGTGVVLGPEAADTVGRGGDLALASGGSVAIRGGYDYPDDGRRRGFGYAALAGAPAGERPFDECWIDAWPQSETVRALLLTTVLLGESAPDDPAPVLAPLNSRLGAAFDGGARNADRVTLAAGPLAGLLVLAACWAVTALRRVELASALHSRVHRVELLAVLLMESLGWLIPVGSAGLAVALFFSSTGPPVDAAATLIQGLRTPAVAVLGAATGVLLGVLTTRERHLFRYFKNR</sequence>
<feature type="transmembrane region" description="Helical" evidence="1">
    <location>
        <begin position="328"/>
        <end position="346"/>
    </location>
</feature>
<feature type="transmembrane region" description="Helical" evidence="1">
    <location>
        <begin position="282"/>
        <end position="308"/>
    </location>
</feature>
<dbReference type="EMBL" id="CP028137">
    <property type="protein sequence ID" value="AZZ53334.1"/>
    <property type="molecule type" value="Genomic_DNA"/>
</dbReference>
<keyword evidence="1" id="KW-0472">Membrane</keyword>
<feature type="transmembrane region" description="Helical" evidence="1">
    <location>
        <begin position="242"/>
        <end position="261"/>
    </location>
</feature>
<evidence type="ECO:0000313" key="3">
    <source>
        <dbReference type="Proteomes" id="UP000285317"/>
    </source>
</evidence>
<evidence type="ECO:0008006" key="4">
    <source>
        <dbReference type="Google" id="ProtNLM"/>
    </source>
</evidence>
<keyword evidence="1" id="KW-1133">Transmembrane helix</keyword>
<gene>
    <name evidence="2" type="ORF">C1I64_15695</name>
</gene>
<dbReference type="AlphaFoldDB" id="A0A3Q9V067"/>
<evidence type="ECO:0000256" key="1">
    <source>
        <dbReference type="SAM" id="Phobius"/>
    </source>
</evidence>
<proteinExistence type="predicted"/>
<protein>
    <recommendedName>
        <fullName evidence="4">ABC3 transporter permease protein domain-containing protein</fullName>
    </recommendedName>
</protein>
<keyword evidence="1" id="KW-0812">Transmembrane</keyword>
<dbReference type="RefSeq" id="WP_127887841.1">
    <property type="nucleotide sequence ID" value="NZ_CP028137.1"/>
</dbReference>
<dbReference type="Proteomes" id="UP000285317">
    <property type="component" value="Chromosome"/>
</dbReference>